<accession>A0ABU8RV54</accession>
<dbReference type="RefSeq" id="WP_339586835.1">
    <property type="nucleotide sequence ID" value="NZ_JBBHJZ010000002.1"/>
</dbReference>
<organism evidence="2 3">
    <name type="scientific">Novosphingobium anseongense</name>
    <dbReference type="NCBI Taxonomy" id="3133436"/>
    <lineage>
        <taxon>Bacteria</taxon>
        <taxon>Pseudomonadati</taxon>
        <taxon>Pseudomonadota</taxon>
        <taxon>Alphaproteobacteria</taxon>
        <taxon>Sphingomonadales</taxon>
        <taxon>Sphingomonadaceae</taxon>
        <taxon>Novosphingobium</taxon>
    </lineage>
</organism>
<comment type="caution">
    <text evidence="2">The sequence shown here is derived from an EMBL/GenBank/DDBJ whole genome shotgun (WGS) entry which is preliminary data.</text>
</comment>
<protein>
    <submittedName>
        <fullName evidence="2">Uncharacterized protein</fullName>
    </submittedName>
</protein>
<evidence type="ECO:0000256" key="1">
    <source>
        <dbReference type="SAM" id="SignalP"/>
    </source>
</evidence>
<evidence type="ECO:0000313" key="3">
    <source>
        <dbReference type="Proteomes" id="UP001361239"/>
    </source>
</evidence>
<sequence length="94" mass="9623">MRKFLVAATAALFVVGAPVAVLAQAPAAAPALTTGKMIYTSAGQRLAPVYRVNAAGDAQIILNGKLVTIPASTLSEAEGKLTTSLSRKEVSQAR</sequence>
<proteinExistence type="predicted"/>
<dbReference type="Proteomes" id="UP001361239">
    <property type="component" value="Unassembled WGS sequence"/>
</dbReference>
<reference evidence="2 3" key="1">
    <citation type="submission" date="2024-03" db="EMBL/GenBank/DDBJ databases">
        <authorList>
            <person name="Jo J.-H."/>
        </authorList>
    </citation>
    <scope>NUCLEOTIDE SEQUENCE [LARGE SCALE GENOMIC DNA]</scope>
    <source>
        <strain evidence="2 3">PS1R-30</strain>
    </source>
</reference>
<keyword evidence="1" id="KW-0732">Signal</keyword>
<keyword evidence="3" id="KW-1185">Reference proteome</keyword>
<name>A0ABU8RV54_9SPHN</name>
<feature type="signal peptide" evidence="1">
    <location>
        <begin position="1"/>
        <end position="23"/>
    </location>
</feature>
<feature type="chain" id="PRO_5046276677" evidence="1">
    <location>
        <begin position="24"/>
        <end position="94"/>
    </location>
</feature>
<dbReference type="EMBL" id="JBBHJZ010000002">
    <property type="protein sequence ID" value="MEJ5976876.1"/>
    <property type="molecule type" value="Genomic_DNA"/>
</dbReference>
<gene>
    <name evidence="2" type="ORF">WG901_09545</name>
</gene>
<evidence type="ECO:0000313" key="2">
    <source>
        <dbReference type="EMBL" id="MEJ5976876.1"/>
    </source>
</evidence>